<dbReference type="InterPro" id="IPR000792">
    <property type="entry name" value="Tscrpt_reg_LuxR_C"/>
</dbReference>
<dbReference type="RefSeq" id="WP_212988570.1">
    <property type="nucleotide sequence ID" value="NZ_BAABEA010000019.1"/>
</dbReference>
<dbReference type="GO" id="GO:0006355">
    <property type="term" value="P:regulation of DNA-templated transcription"/>
    <property type="evidence" value="ECO:0007669"/>
    <property type="project" value="InterPro"/>
</dbReference>
<comment type="caution">
    <text evidence="6">The sequence shown here is derived from an EMBL/GenBank/DDBJ whole genome shotgun (WGS) entry which is preliminary data.</text>
</comment>
<dbReference type="EMBL" id="BOQL01000021">
    <property type="protein sequence ID" value="GIM67008.1"/>
    <property type="molecule type" value="Genomic_DNA"/>
</dbReference>
<dbReference type="SUPFAM" id="SSF52540">
    <property type="entry name" value="P-loop containing nucleoside triphosphate hydrolases"/>
    <property type="match status" value="1"/>
</dbReference>
<dbReference type="SMART" id="SM00421">
    <property type="entry name" value="HTH_LUXR"/>
    <property type="match status" value="1"/>
</dbReference>
<dbReference type="Gene3D" id="1.10.10.10">
    <property type="entry name" value="Winged helix-like DNA-binding domain superfamily/Winged helix DNA-binding domain"/>
    <property type="match status" value="1"/>
</dbReference>
<dbReference type="PANTHER" id="PTHR44688:SF16">
    <property type="entry name" value="DNA-BINDING TRANSCRIPTIONAL ACTIVATOR DEVR_DOSR"/>
    <property type="match status" value="1"/>
</dbReference>
<dbReference type="InterPro" id="IPR016032">
    <property type="entry name" value="Sig_transdc_resp-reg_C-effctor"/>
</dbReference>
<dbReference type="SUPFAM" id="SSF46894">
    <property type="entry name" value="C-terminal effector domain of the bipartite response regulators"/>
    <property type="match status" value="1"/>
</dbReference>
<dbReference type="Pfam" id="PF00196">
    <property type="entry name" value="GerE"/>
    <property type="match status" value="1"/>
</dbReference>
<gene>
    <name evidence="6" type="ORF">Aau02nite_25510</name>
</gene>
<dbReference type="Proteomes" id="UP000681340">
    <property type="component" value="Unassembled WGS sequence"/>
</dbReference>
<evidence type="ECO:0000256" key="2">
    <source>
        <dbReference type="ARBA" id="ARBA00023125"/>
    </source>
</evidence>
<name>A0A919VIG9_9ACTN</name>
<evidence type="ECO:0000256" key="4">
    <source>
        <dbReference type="SAM" id="MobiDB-lite"/>
    </source>
</evidence>
<dbReference type="PRINTS" id="PR00038">
    <property type="entry name" value="HTHLUXR"/>
</dbReference>
<evidence type="ECO:0000259" key="5">
    <source>
        <dbReference type="PROSITE" id="PS50043"/>
    </source>
</evidence>
<dbReference type="Pfam" id="PF13191">
    <property type="entry name" value="AAA_16"/>
    <property type="match status" value="1"/>
</dbReference>
<sequence length="396" mass="42455">MGCAQVTDGIRPTAPTVLVGRDRELREMTGLLDRAAPGQPTVLVVEGPSGSGRTRVLDELTAVARRRGVTVVPEADWIRIATTGGASSTALLLVSDRPPHWDAGLARALRQLAATAPVLVVLTARTGADPRLLPPGAHRIRLGPLPAPEAERFLTLMLGGRPGPDLLDLSRVAAGRPGALRDLVLGLREEGLLAVSGDRIGLRAVRLPARTRSRLREELATMSPPARHLLQAAATLRAPFPLGRLTRLLRVSPVAVLPAVDEALESGLLSDDELVRFSHDLIRPVVRTSMPRSVVAALRDDQPHAARRPAVTGPGPRPAPALPPPDWSLLTPREHEIAGFVGRALTNRQIAHRIGRSPHTVNFHLRQIFHKLGLTSRVQLASLVRQRETSSGPSSS</sequence>
<keyword evidence="3" id="KW-0804">Transcription</keyword>
<evidence type="ECO:0000256" key="3">
    <source>
        <dbReference type="ARBA" id="ARBA00023163"/>
    </source>
</evidence>
<keyword evidence="7" id="KW-1185">Reference proteome</keyword>
<keyword evidence="1" id="KW-0805">Transcription regulation</keyword>
<evidence type="ECO:0000313" key="7">
    <source>
        <dbReference type="Proteomes" id="UP000681340"/>
    </source>
</evidence>
<accession>A0A919VIG9</accession>
<organism evidence="6 7">
    <name type="scientific">Actinoplanes auranticolor</name>
    <dbReference type="NCBI Taxonomy" id="47988"/>
    <lineage>
        <taxon>Bacteria</taxon>
        <taxon>Bacillati</taxon>
        <taxon>Actinomycetota</taxon>
        <taxon>Actinomycetes</taxon>
        <taxon>Micromonosporales</taxon>
        <taxon>Micromonosporaceae</taxon>
        <taxon>Actinoplanes</taxon>
    </lineage>
</organism>
<keyword evidence="2" id="KW-0238">DNA-binding</keyword>
<dbReference type="PANTHER" id="PTHR44688">
    <property type="entry name" value="DNA-BINDING TRANSCRIPTIONAL ACTIVATOR DEVR_DOSR"/>
    <property type="match status" value="1"/>
</dbReference>
<proteinExistence type="predicted"/>
<dbReference type="InterPro" id="IPR041664">
    <property type="entry name" value="AAA_16"/>
</dbReference>
<dbReference type="AlphaFoldDB" id="A0A919VIG9"/>
<protein>
    <recommendedName>
        <fullName evidence="5">HTH luxR-type domain-containing protein</fullName>
    </recommendedName>
</protein>
<evidence type="ECO:0000313" key="6">
    <source>
        <dbReference type="EMBL" id="GIM67008.1"/>
    </source>
</evidence>
<dbReference type="CDD" id="cd06170">
    <property type="entry name" value="LuxR_C_like"/>
    <property type="match status" value="1"/>
</dbReference>
<evidence type="ECO:0000256" key="1">
    <source>
        <dbReference type="ARBA" id="ARBA00023015"/>
    </source>
</evidence>
<reference evidence="6" key="1">
    <citation type="submission" date="2021-03" db="EMBL/GenBank/DDBJ databases">
        <title>Whole genome shotgun sequence of Actinoplanes auranticolor NBRC 12245.</title>
        <authorList>
            <person name="Komaki H."/>
            <person name="Tamura T."/>
        </authorList>
    </citation>
    <scope>NUCLEOTIDE SEQUENCE</scope>
    <source>
        <strain evidence="6">NBRC 12245</strain>
    </source>
</reference>
<dbReference type="GO" id="GO:0003677">
    <property type="term" value="F:DNA binding"/>
    <property type="evidence" value="ECO:0007669"/>
    <property type="project" value="UniProtKB-KW"/>
</dbReference>
<feature type="compositionally biased region" description="Pro residues" evidence="4">
    <location>
        <begin position="315"/>
        <end position="326"/>
    </location>
</feature>
<feature type="domain" description="HTH luxR-type" evidence="5">
    <location>
        <begin position="323"/>
        <end position="388"/>
    </location>
</feature>
<dbReference type="InterPro" id="IPR036388">
    <property type="entry name" value="WH-like_DNA-bd_sf"/>
</dbReference>
<feature type="region of interest" description="Disordered" evidence="4">
    <location>
        <begin position="300"/>
        <end position="328"/>
    </location>
</feature>
<dbReference type="InterPro" id="IPR027417">
    <property type="entry name" value="P-loop_NTPase"/>
</dbReference>
<dbReference type="PROSITE" id="PS50043">
    <property type="entry name" value="HTH_LUXR_2"/>
    <property type="match status" value="1"/>
</dbReference>